<gene>
    <name evidence="2" type="ORF">ACFO8Q_07145</name>
</gene>
<evidence type="ECO:0000256" key="1">
    <source>
        <dbReference type="SAM" id="Phobius"/>
    </source>
</evidence>
<reference evidence="3" key="1">
    <citation type="journal article" date="2019" name="Int. J. Syst. Evol. Microbiol.">
        <title>The Global Catalogue of Microorganisms (GCM) 10K type strain sequencing project: providing services to taxonomists for standard genome sequencing and annotation.</title>
        <authorList>
            <consortium name="The Broad Institute Genomics Platform"/>
            <consortium name="The Broad Institute Genome Sequencing Center for Infectious Disease"/>
            <person name="Wu L."/>
            <person name="Ma J."/>
        </authorList>
    </citation>
    <scope>NUCLEOTIDE SEQUENCE [LARGE SCALE GENOMIC DNA]</scope>
    <source>
        <strain evidence="3">WYCCWR 12678</strain>
    </source>
</reference>
<feature type="transmembrane region" description="Helical" evidence="1">
    <location>
        <begin position="66"/>
        <end position="86"/>
    </location>
</feature>
<protein>
    <submittedName>
        <fullName evidence="2">Uncharacterized protein</fullName>
    </submittedName>
</protein>
<keyword evidence="3" id="KW-1185">Reference proteome</keyword>
<organism evidence="2 3">
    <name type="scientific">Effusibacillus consociatus</name>
    <dbReference type="NCBI Taxonomy" id="1117041"/>
    <lineage>
        <taxon>Bacteria</taxon>
        <taxon>Bacillati</taxon>
        <taxon>Bacillota</taxon>
        <taxon>Bacilli</taxon>
        <taxon>Bacillales</taxon>
        <taxon>Alicyclobacillaceae</taxon>
        <taxon>Effusibacillus</taxon>
    </lineage>
</organism>
<name>A0ABV9PZJ0_9BACL</name>
<dbReference type="Proteomes" id="UP001596002">
    <property type="component" value="Unassembled WGS sequence"/>
</dbReference>
<keyword evidence="1" id="KW-1133">Transmembrane helix</keyword>
<evidence type="ECO:0000313" key="2">
    <source>
        <dbReference type="EMBL" id="MFC4767138.1"/>
    </source>
</evidence>
<comment type="caution">
    <text evidence="2">The sequence shown here is derived from an EMBL/GenBank/DDBJ whole genome shotgun (WGS) entry which is preliminary data.</text>
</comment>
<feature type="transmembrane region" description="Helical" evidence="1">
    <location>
        <begin position="6"/>
        <end position="29"/>
    </location>
</feature>
<keyword evidence="1" id="KW-0472">Membrane</keyword>
<evidence type="ECO:0000313" key="3">
    <source>
        <dbReference type="Proteomes" id="UP001596002"/>
    </source>
</evidence>
<accession>A0ABV9PZJ0</accession>
<sequence>MTNRWSVLAIRSIAVLILFVASGVLISMLAPVTSSTQQESFMMGMMSAMNNSMMASMMGIALNDGFLNFMLAFLMLLLLAIIPLSIKIGLTLRREGGTANEKE</sequence>
<proteinExistence type="predicted"/>
<dbReference type="EMBL" id="JBHSHC010000050">
    <property type="protein sequence ID" value="MFC4767138.1"/>
    <property type="molecule type" value="Genomic_DNA"/>
</dbReference>
<dbReference type="RefSeq" id="WP_380025048.1">
    <property type="nucleotide sequence ID" value="NZ_JBHSHC010000050.1"/>
</dbReference>
<keyword evidence="1" id="KW-0812">Transmembrane</keyword>